<feature type="binding site" evidence="7">
    <location>
        <position position="305"/>
    </location>
    <ligand>
        <name>glyoxylate</name>
        <dbReference type="ChEBI" id="CHEBI:36655"/>
    </ligand>
</feature>
<keyword evidence="4 9" id="KW-0560">Oxidoreductase</keyword>
<proteinExistence type="inferred from homology"/>
<dbReference type="GO" id="GO:0010181">
    <property type="term" value="F:FMN binding"/>
    <property type="evidence" value="ECO:0007669"/>
    <property type="project" value="InterPro"/>
</dbReference>
<dbReference type="InterPro" id="IPR012133">
    <property type="entry name" value="Alpha-hydoxy_acid_DH_FMN"/>
</dbReference>
<name>A0AAE3VMC1_9HYPH</name>
<comment type="similarity">
    <text evidence="5">Belongs to the FMN-dependent alpha-hydroxy acid dehydrogenase family.</text>
</comment>
<dbReference type="EC" id="1.1.2.3" evidence="9"/>
<evidence type="ECO:0000259" key="8">
    <source>
        <dbReference type="PROSITE" id="PS51349"/>
    </source>
</evidence>
<feature type="binding site" evidence="7">
    <location>
        <begin position="105"/>
        <end position="107"/>
    </location>
    <ligand>
        <name>FMN</name>
        <dbReference type="ChEBI" id="CHEBI:58210"/>
    </ligand>
</feature>
<dbReference type="Proteomes" id="UP001229244">
    <property type="component" value="Unassembled WGS sequence"/>
</dbReference>
<feature type="binding site" evidence="7">
    <location>
        <begin position="359"/>
        <end position="360"/>
    </location>
    <ligand>
        <name>FMN</name>
        <dbReference type="ChEBI" id="CHEBI:58210"/>
    </ligand>
</feature>
<dbReference type="InterPro" id="IPR008259">
    <property type="entry name" value="FMN_hydac_DH_AS"/>
</dbReference>
<feature type="binding site" evidence="7">
    <location>
        <position position="155"/>
    </location>
    <ligand>
        <name>FMN</name>
        <dbReference type="ChEBI" id="CHEBI:58210"/>
    </ligand>
</feature>
<feature type="binding site" evidence="7">
    <location>
        <position position="308"/>
    </location>
    <ligand>
        <name>glyoxylate</name>
        <dbReference type="ChEBI" id="CHEBI:36655"/>
    </ligand>
</feature>
<feature type="binding site" evidence="7">
    <location>
        <position position="281"/>
    </location>
    <ligand>
        <name>FMN</name>
        <dbReference type="ChEBI" id="CHEBI:58210"/>
    </ligand>
</feature>
<dbReference type="GO" id="GO:0004459">
    <property type="term" value="F:L-lactate dehydrogenase (NAD+) activity"/>
    <property type="evidence" value="ECO:0007669"/>
    <property type="project" value="TreeGrafter"/>
</dbReference>
<gene>
    <name evidence="9" type="ORF">J2S73_001020</name>
</gene>
<dbReference type="PANTHER" id="PTHR10578">
    <property type="entry name" value="S -2-HYDROXY-ACID OXIDASE-RELATED"/>
    <property type="match status" value="1"/>
</dbReference>
<dbReference type="Gene3D" id="3.20.20.70">
    <property type="entry name" value="Aldolase class I"/>
    <property type="match status" value="1"/>
</dbReference>
<keyword evidence="10" id="KW-1185">Reference proteome</keyword>
<keyword evidence="3 7" id="KW-0288">FMN</keyword>
<dbReference type="SUPFAM" id="SSF51395">
    <property type="entry name" value="FMN-linked oxidoreductases"/>
    <property type="match status" value="1"/>
</dbReference>
<dbReference type="InterPro" id="IPR000262">
    <property type="entry name" value="FMN-dep_DH"/>
</dbReference>
<dbReference type="PROSITE" id="PS00557">
    <property type="entry name" value="FMN_HYDROXY_ACID_DH_1"/>
    <property type="match status" value="1"/>
</dbReference>
<dbReference type="InterPro" id="IPR037396">
    <property type="entry name" value="FMN_HAD"/>
</dbReference>
<accession>A0AAE3VMC1</accession>
<keyword evidence="2 7" id="KW-0285">Flavoprotein</keyword>
<dbReference type="GO" id="GO:0005886">
    <property type="term" value="C:plasma membrane"/>
    <property type="evidence" value="ECO:0007669"/>
    <property type="project" value="TreeGrafter"/>
</dbReference>
<reference evidence="9" key="1">
    <citation type="submission" date="2023-07" db="EMBL/GenBank/DDBJ databases">
        <title>Genomic Encyclopedia of Type Strains, Phase IV (KMG-IV): sequencing the most valuable type-strain genomes for metagenomic binning, comparative biology and taxonomic classification.</title>
        <authorList>
            <person name="Goeker M."/>
        </authorList>
    </citation>
    <scope>NUCLEOTIDE SEQUENCE</scope>
    <source>
        <strain evidence="9">DSM 21202</strain>
    </source>
</reference>
<protein>
    <submittedName>
        <fullName evidence="9">L-lactate dehydrogenase (Cytochrome)</fullName>
        <ecNumber evidence="9">1.1.2.3</ecNumber>
    </submittedName>
</protein>
<organism evidence="9 10">
    <name type="scientific">Amorphus orientalis</name>
    <dbReference type="NCBI Taxonomy" id="649198"/>
    <lineage>
        <taxon>Bacteria</taxon>
        <taxon>Pseudomonadati</taxon>
        <taxon>Pseudomonadota</taxon>
        <taxon>Alphaproteobacteria</taxon>
        <taxon>Hyphomicrobiales</taxon>
        <taxon>Amorphaceae</taxon>
        <taxon>Amorphus</taxon>
    </lineage>
</organism>
<dbReference type="InterPro" id="IPR013785">
    <property type="entry name" value="Aldolase_TIM"/>
</dbReference>
<dbReference type="AlphaFoldDB" id="A0AAE3VMC1"/>
<dbReference type="PANTHER" id="PTHR10578:SF107">
    <property type="entry name" value="2-HYDROXYACID OXIDASE 1"/>
    <property type="match status" value="1"/>
</dbReference>
<evidence type="ECO:0000256" key="6">
    <source>
        <dbReference type="PIRSR" id="PIRSR000138-1"/>
    </source>
</evidence>
<dbReference type="CDD" id="cd02809">
    <property type="entry name" value="alpha_hydroxyacid_oxid_FMN"/>
    <property type="match status" value="1"/>
</dbReference>
<evidence type="ECO:0000313" key="10">
    <source>
        <dbReference type="Proteomes" id="UP001229244"/>
    </source>
</evidence>
<evidence type="ECO:0000256" key="7">
    <source>
        <dbReference type="PIRSR" id="PIRSR000138-2"/>
    </source>
</evidence>
<comment type="cofactor">
    <cofactor evidence="1">
        <name>FMN</name>
        <dbReference type="ChEBI" id="CHEBI:58210"/>
    </cofactor>
</comment>
<dbReference type="RefSeq" id="WP_306884366.1">
    <property type="nucleotide sequence ID" value="NZ_JAUSUL010000001.1"/>
</dbReference>
<dbReference type="GO" id="GO:0004460">
    <property type="term" value="F:L-lactate dehydrogenase (cytochrome) activity"/>
    <property type="evidence" value="ECO:0007669"/>
    <property type="project" value="UniProtKB-EC"/>
</dbReference>
<feature type="domain" description="FMN hydroxy acid dehydrogenase" evidence="8">
    <location>
        <begin position="26"/>
        <end position="410"/>
    </location>
</feature>
<feature type="active site" description="Proton acceptor" evidence="6">
    <location>
        <position position="305"/>
    </location>
</feature>
<evidence type="ECO:0000256" key="4">
    <source>
        <dbReference type="ARBA" id="ARBA00023002"/>
    </source>
</evidence>
<feature type="binding site" evidence="7">
    <location>
        <position position="194"/>
    </location>
    <ligand>
        <name>glyoxylate</name>
        <dbReference type="ChEBI" id="CHEBI:36655"/>
    </ligand>
</feature>
<evidence type="ECO:0000256" key="2">
    <source>
        <dbReference type="ARBA" id="ARBA00022630"/>
    </source>
</evidence>
<feature type="binding site" evidence="7">
    <location>
        <position position="303"/>
    </location>
    <ligand>
        <name>FMN</name>
        <dbReference type="ChEBI" id="CHEBI:58210"/>
    </ligand>
</feature>
<evidence type="ECO:0000313" key="9">
    <source>
        <dbReference type="EMBL" id="MDQ0314583.1"/>
    </source>
</evidence>
<evidence type="ECO:0000256" key="5">
    <source>
        <dbReference type="ARBA" id="ARBA00024042"/>
    </source>
</evidence>
<feature type="binding site" evidence="7">
    <location>
        <position position="185"/>
    </location>
    <ligand>
        <name>FMN</name>
        <dbReference type="ChEBI" id="CHEBI:58210"/>
    </ligand>
</feature>
<dbReference type="PROSITE" id="PS51349">
    <property type="entry name" value="FMN_HYDROXY_ACID_DH_2"/>
    <property type="match status" value="1"/>
</dbReference>
<sequence>MTAVSSTSADTGRPDRAAALNARLAAWRARYPTLPELEAPARRRLPYFAWDFLQGGTGTETCRERNIAAFEAVRVAPRYGVDVSRVDTSATLFGRRYAAPLVIGAVGMDGMIWPGATTALARTAQAEGIAYSTGTMATAPMETVAEIAPDSFWFQLYGLPGSNHRTTFDLVRRAGAAGAHALIVTLDIPRPAKRNRDLRNGLTMPFRIRPRMMAAAAMRPHWLAAIRREGMPAFANMIPYCGASPTREDLAAFVQRERAGAFSWELVARVRETFPGPVLVKGVLHPADAERAVELGVDGIVVSNHGGRQFDAAAAPIDVLPAIRAAAGDSTTILVDSGVMFGVDILKALACGADGVMVGRAFMLGLAALGPDGAHHVARTLIEDYAIALAQCGLVASDEARSATVRHPNAWTEADFAGFSPPTSSRVTAP</sequence>
<feature type="binding site" evidence="7">
    <location>
        <position position="157"/>
    </location>
    <ligand>
        <name>glyoxylate</name>
        <dbReference type="ChEBI" id="CHEBI:36655"/>
    </ligand>
</feature>
<dbReference type="GO" id="GO:0009060">
    <property type="term" value="P:aerobic respiration"/>
    <property type="evidence" value="ECO:0007669"/>
    <property type="project" value="TreeGrafter"/>
</dbReference>
<evidence type="ECO:0000256" key="1">
    <source>
        <dbReference type="ARBA" id="ARBA00001917"/>
    </source>
</evidence>
<dbReference type="PIRSF" id="PIRSF000138">
    <property type="entry name" value="Al-hdrx_acd_dh"/>
    <property type="match status" value="1"/>
</dbReference>
<comment type="caution">
    <text evidence="9">The sequence shown here is derived from an EMBL/GenBank/DDBJ whole genome shotgun (WGS) entry which is preliminary data.</text>
</comment>
<evidence type="ECO:0000256" key="3">
    <source>
        <dbReference type="ARBA" id="ARBA00022643"/>
    </source>
</evidence>
<dbReference type="Pfam" id="PF01070">
    <property type="entry name" value="FMN_dh"/>
    <property type="match status" value="1"/>
</dbReference>
<dbReference type="EMBL" id="JAUSUL010000001">
    <property type="protein sequence ID" value="MDQ0314583.1"/>
    <property type="molecule type" value="Genomic_DNA"/>
</dbReference>